<feature type="domain" description="Alpha/beta hydrolase" evidence="2">
    <location>
        <begin position="37"/>
        <end position="456"/>
    </location>
</feature>
<dbReference type="Proteomes" id="UP000649955">
    <property type="component" value="Unassembled WGS sequence"/>
</dbReference>
<protein>
    <recommendedName>
        <fullName evidence="2">Alpha/beta hydrolase domain-containing protein</fullName>
    </recommendedName>
</protein>
<sequence>MRRALLVLLTVLLPVILTTGTAQAAPPAAAPTVAAVPADAGRGWPVSGARGVLDLAARGYVEEEYLLSGQADTFDQVGLWTDDGQWATRVATTGNPYTTRMVVVRPRDAARFNGTVVVEWLNVSFGVDIPVDFSQSYEHFIREGYAYVGVTTQKAGADKLKSLDPARYAAVNLSGDALSYDVFSQAAQAVRANPQLLGGRTPTVVLGTGHSQSALRLTTYANAIQPVRRRYDGFMIHGRAALAAPIGDGVVGPLSAKIRTDLGVPVFVLQSETDVIASASVRQNTAQVRTWEVAGTAHADQYGLNLYNAANARDKSINDGAPTTCDKPVNSMTFRYAENAAFRYLDRWARGGAAPPTAAPISMLLNVIILRDGDQNALGGVRLPDLDVPVASYSPNNSGGNVPGACLLLGTTTPLTPDRIRQLYPDHATYVAKFTAAADRALRSGYLLQPDRDEAVARAQATPVP</sequence>
<feature type="signal peptide" evidence="1">
    <location>
        <begin position="1"/>
        <end position="24"/>
    </location>
</feature>
<evidence type="ECO:0000256" key="1">
    <source>
        <dbReference type="SAM" id="SignalP"/>
    </source>
</evidence>
<evidence type="ECO:0000313" key="3">
    <source>
        <dbReference type="EMBL" id="GHG49593.1"/>
    </source>
</evidence>
<dbReference type="RefSeq" id="WP_191317024.1">
    <property type="nucleotide sequence ID" value="NZ_BNAW01000079.1"/>
</dbReference>
<dbReference type="Pfam" id="PF20091">
    <property type="entry name" value="Abhydrolase_10"/>
    <property type="match status" value="1"/>
</dbReference>
<proteinExistence type="predicted"/>
<dbReference type="EMBL" id="BNAW01000079">
    <property type="protein sequence ID" value="GHG49593.1"/>
    <property type="molecule type" value="Genomic_DNA"/>
</dbReference>
<keyword evidence="4" id="KW-1185">Reference proteome</keyword>
<reference evidence="4" key="1">
    <citation type="journal article" date="2019" name="Int. J. Syst. Evol. Microbiol.">
        <title>The Global Catalogue of Microorganisms (GCM) 10K type strain sequencing project: providing services to taxonomists for standard genome sequencing and annotation.</title>
        <authorList>
            <consortium name="The Broad Institute Genomics Platform"/>
            <consortium name="The Broad Institute Genome Sequencing Center for Infectious Disease"/>
            <person name="Wu L."/>
            <person name="Ma J."/>
        </authorList>
    </citation>
    <scope>NUCLEOTIDE SEQUENCE [LARGE SCALE GENOMIC DNA]</scope>
    <source>
        <strain evidence="4">CGMCC 4.7680</strain>
    </source>
</reference>
<keyword evidence="1" id="KW-0732">Signal</keyword>
<name>A0ABQ3KU85_9PSEU</name>
<dbReference type="InterPro" id="IPR045394">
    <property type="entry name" value="Abhydrolase_dom"/>
</dbReference>
<accession>A0ABQ3KU85</accession>
<evidence type="ECO:0000259" key="2">
    <source>
        <dbReference type="Pfam" id="PF20091"/>
    </source>
</evidence>
<comment type="caution">
    <text evidence="3">The sequence shown here is derived from an EMBL/GenBank/DDBJ whole genome shotgun (WGS) entry which is preliminary data.</text>
</comment>
<feature type="chain" id="PRO_5047124638" description="Alpha/beta hydrolase domain-containing protein" evidence="1">
    <location>
        <begin position="25"/>
        <end position="465"/>
    </location>
</feature>
<gene>
    <name evidence="3" type="ORF">GCM10017567_85310</name>
</gene>
<evidence type="ECO:0000313" key="4">
    <source>
        <dbReference type="Proteomes" id="UP000649955"/>
    </source>
</evidence>
<organism evidence="3 4">
    <name type="scientific">Amycolatopsis bullii</name>
    <dbReference type="NCBI Taxonomy" id="941987"/>
    <lineage>
        <taxon>Bacteria</taxon>
        <taxon>Bacillati</taxon>
        <taxon>Actinomycetota</taxon>
        <taxon>Actinomycetes</taxon>
        <taxon>Pseudonocardiales</taxon>
        <taxon>Pseudonocardiaceae</taxon>
        <taxon>Amycolatopsis</taxon>
    </lineage>
</organism>